<organism evidence="1 2">
    <name type="scientific">Trichormus variabilis SAG 1403-4b</name>
    <dbReference type="NCBI Taxonomy" id="447716"/>
    <lineage>
        <taxon>Bacteria</taxon>
        <taxon>Bacillati</taxon>
        <taxon>Cyanobacteriota</taxon>
        <taxon>Cyanophyceae</taxon>
        <taxon>Nostocales</taxon>
        <taxon>Nostocaceae</taxon>
        <taxon>Trichormus</taxon>
    </lineage>
</organism>
<evidence type="ECO:0000313" key="2">
    <source>
        <dbReference type="Proteomes" id="UP000276103"/>
    </source>
</evidence>
<dbReference type="EMBL" id="RSCM01000026">
    <property type="protein sequence ID" value="RUS92601.1"/>
    <property type="molecule type" value="Genomic_DNA"/>
</dbReference>
<proteinExistence type="predicted"/>
<reference evidence="1 2" key="1">
    <citation type="journal article" date="2019" name="Genome Biol. Evol.">
        <title>Day and night: Metabolic profiles and evolutionary relationships of six axenic non-marine cyanobacteria.</title>
        <authorList>
            <person name="Will S.E."/>
            <person name="Henke P."/>
            <person name="Boedeker C."/>
            <person name="Huang S."/>
            <person name="Brinkmann H."/>
            <person name="Rohde M."/>
            <person name="Jarek M."/>
            <person name="Friedl T."/>
            <person name="Seufert S."/>
            <person name="Schumacher M."/>
            <person name="Overmann J."/>
            <person name="Neumann-Schaal M."/>
            <person name="Petersen J."/>
        </authorList>
    </citation>
    <scope>NUCLEOTIDE SEQUENCE [LARGE SCALE GENOMIC DNA]</scope>
    <source>
        <strain evidence="1 2">SAG 1403-4b</strain>
    </source>
</reference>
<name>A0A3S1BWB9_ANAVA</name>
<comment type="caution">
    <text evidence="1">The sequence shown here is derived from an EMBL/GenBank/DDBJ whole genome shotgun (WGS) entry which is preliminary data.</text>
</comment>
<sequence length="129" mass="14943">MSTVKLEVQLSLQQLLKAVEQLKQPDLEKFVSQIIILHAHKKADNLLKNEGELLLQTHQDIPSTFLNYHNKLIAKREEERLTDEEYRELLHLSEKIDKLQAHRLEYLANLALLHGITLTELVQNLGFGT</sequence>
<keyword evidence="2" id="KW-1185">Reference proteome</keyword>
<accession>A0A3S1BWB9</accession>
<evidence type="ECO:0008006" key="3">
    <source>
        <dbReference type="Google" id="ProtNLM"/>
    </source>
</evidence>
<dbReference type="AlphaFoldDB" id="A0A3S1BWB9"/>
<dbReference type="RefSeq" id="WP_190649183.1">
    <property type="nucleotide sequence ID" value="NZ_RSCM01000026.1"/>
</dbReference>
<protein>
    <recommendedName>
        <fullName evidence="3">STAS/SEC14 domain-containing protein</fullName>
    </recommendedName>
</protein>
<gene>
    <name evidence="1" type="ORF">DSM107003_49810</name>
</gene>
<dbReference type="Proteomes" id="UP000276103">
    <property type="component" value="Unassembled WGS sequence"/>
</dbReference>
<evidence type="ECO:0000313" key="1">
    <source>
        <dbReference type="EMBL" id="RUS92601.1"/>
    </source>
</evidence>